<gene>
    <name evidence="1" type="ORF">Lsha_0337</name>
</gene>
<dbReference type="PATRIC" id="fig|1122169.6.peg.380"/>
<evidence type="ECO:0000313" key="2">
    <source>
        <dbReference type="Proteomes" id="UP000054600"/>
    </source>
</evidence>
<accession>A0A0W0Z773</accession>
<dbReference type="Proteomes" id="UP000054600">
    <property type="component" value="Unassembled WGS sequence"/>
</dbReference>
<dbReference type="RefSeq" id="WP_018575856.1">
    <property type="nucleotide sequence ID" value="NZ_KB892381.1"/>
</dbReference>
<organism evidence="1 2">
    <name type="scientific">Legionella shakespearei DSM 23087</name>
    <dbReference type="NCBI Taxonomy" id="1122169"/>
    <lineage>
        <taxon>Bacteria</taxon>
        <taxon>Pseudomonadati</taxon>
        <taxon>Pseudomonadota</taxon>
        <taxon>Gammaproteobacteria</taxon>
        <taxon>Legionellales</taxon>
        <taxon>Legionellaceae</taxon>
        <taxon>Legionella</taxon>
    </lineage>
</organism>
<protein>
    <submittedName>
        <fullName evidence="1">Uncharacterized protein</fullName>
    </submittedName>
</protein>
<proteinExistence type="predicted"/>
<evidence type="ECO:0000313" key="1">
    <source>
        <dbReference type="EMBL" id="KTD64968.1"/>
    </source>
</evidence>
<keyword evidence="2" id="KW-1185">Reference proteome</keyword>
<dbReference type="AlphaFoldDB" id="A0A0W0Z773"/>
<comment type="caution">
    <text evidence="1">The sequence shown here is derived from an EMBL/GenBank/DDBJ whole genome shotgun (WGS) entry which is preliminary data.</text>
</comment>
<dbReference type="EMBL" id="LNYW01000016">
    <property type="protein sequence ID" value="KTD64968.1"/>
    <property type="molecule type" value="Genomic_DNA"/>
</dbReference>
<name>A0A0W0Z773_9GAMM</name>
<sequence>MNISFHLGSSSTNHENIVLISQILSRTKLEVLTSITEKANSLYRIEKTAYITEAGDTAFSYNLTIFLPEQDENSAPYGSFEYLFDHDNYYFWKRSVLDRFPGLFEQFVTSEKEAMAQQELSRRYKELALLSGKAATRMIEQRIDELKQQLYPDSPSKH</sequence>
<reference evidence="1 2" key="1">
    <citation type="submission" date="2015-11" db="EMBL/GenBank/DDBJ databases">
        <title>Genomic analysis of 38 Legionella species identifies large and diverse effector repertoires.</title>
        <authorList>
            <person name="Burstein D."/>
            <person name="Amaro F."/>
            <person name="Zusman T."/>
            <person name="Lifshitz Z."/>
            <person name="Cohen O."/>
            <person name="Gilbert J.A."/>
            <person name="Pupko T."/>
            <person name="Shuman H.A."/>
            <person name="Segal G."/>
        </authorList>
    </citation>
    <scope>NUCLEOTIDE SEQUENCE [LARGE SCALE GENOMIC DNA]</scope>
    <source>
        <strain evidence="1 2">ATCC 49655</strain>
    </source>
</reference>